<evidence type="ECO:0000256" key="2">
    <source>
        <dbReference type="ARBA" id="ARBA00022763"/>
    </source>
</evidence>
<dbReference type="InterPro" id="IPR011545">
    <property type="entry name" value="DEAD/DEAH_box_helicase_dom"/>
</dbReference>
<dbReference type="Gene3D" id="3.40.50.10130">
    <property type="match status" value="1"/>
</dbReference>
<keyword evidence="1" id="KW-0547">Nucleotide-binding</keyword>
<dbReference type="CDD" id="cd20075">
    <property type="entry name" value="XPF_nuclease_XPF_arch"/>
    <property type="match status" value="1"/>
</dbReference>
<dbReference type="SUPFAM" id="SSF52540">
    <property type="entry name" value="P-loop containing nucleoside triphosphate hydrolases"/>
    <property type="match status" value="1"/>
</dbReference>
<keyword evidence="4 11" id="KW-0347">Helicase</keyword>
<feature type="domain" description="Helicase C-terminal" evidence="10">
    <location>
        <begin position="341"/>
        <end position="512"/>
    </location>
</feature>
<dbReference type="InterPro" id="IPR001650">
    <property type="entry name" value="Helicase_C-like"/>
</dbReference>
<dbReference type="Proteomes" id="UP000250134">
    <property type="component" value="Chromosome"/>
</dbReference>
<evidence type="ECO:0000313" key="12">
    <source>
        <dbReference type="Proteomes" id="UP000250134"/>
    </source>
</evidence>
<dbReference type="SMART" id="SM00278">
    <property type="entry name" value="HhH1"/>
    <property type="match status" value="2"/>
</dbReference>
<organism evidence="11 12">
    <name type="scientific">Thermococcus gorgonarius</name>
    <dbReference type="NCBI Taxonomy" id="71997"/>
    <lineage>
        <taxon>Archaea</taxon>
        <taxon>Methanobacteriati</taxon>
        <taxon>Methanobacteriota</taxon>
        <taxon>Thermococci</taxon>
        <taxon>Thermococcales</taxon>
        <taxon>Thermococcaceae</taxon>
        <taxon>Thermococcus</taxon>
    </lineage>
</organism>
<accession>A0A2Z2M8L0</accession>
<dbReference type="Pfam" id="PF12826">
    <property type="entry name" value="HHH_2"/>
    <property type="match status" value="1"/>
</dbReference>
<keyword evidence="6" id="KW-0238">DNA-binding</keyword>
<dbReference type="PANTHER" id="PTHR14025:SF20">
    <property type="entry name" value="FANCONI ANEMIA GROUP M PROTEIN"/>
    <property type="match status" value="1"/>
</dbReference>
<dbReference type="GO" id="GO:0004518">
    <property type="term" value="F:nuclease activity"/>
    <property type="evidence" value="ECO:0007669"/>
    <property type="project" value="InterPro"/>
</dbReference>
<name>A0A2Z2M8L0_THEGO</name>
<evidence type="ECO:0000313" key="11">
    <source>
        <dbReference type="EMBL" id="ASJ01683.1"/>
    </source>
</evidence>
<feature type="domain" description="Helicase ATP-binding" evidence="9">
    <location>
        <begin position="18"/>
        <end position="185"/>
    </location>
</feature>
<dbReference type="Gene3D" id="3.40.50.300">
    <property type="entry name" value="P-loop containing nucleotide triphosphate hydrolases"/>
    <property type="match status" value="2"/>
</dbReference>
<dbReference type="NCBIfam" id="NF010337">
    <property type="entry name" value="PRK13766.1"/>
    <property type="match status" value="1"/>
</dbReference>
<dbReference type="Pfam" id="PF21210">
    <property type="entry name" value="RNA_helicase_helical"/>
    <property type="match status" value="1"/>
</dbReference>
<dbReference type="GeneID" id="33331361"/>
<proteinExistence type="predicted"/>
<feature type="region of interest" description="Disordered" evidence="8">
    <location>
        <begin position="531"/>
        <end position="571"/>
    </location>
</feature>
<keyword evidence="12" id="KW-1185">Reference proteome</keyword>
<dbReference type="Pfam" id="PF00270">
    <property type="entry name" value="DEAD"/>
    <property type="match status" value="1"/>
</dbReference>
<keyword evidence="3" id="KW-0378">Hydrolase</keyword>
<evidence type="ECO:0000256" key="1">
    <source>
        <dbReference type="ARBA" id="ARBA00022741"/>
    </source>
</evidence>
<evidence type="ECO:0000259" key="9">
    <source>
        <dbReference type="PROSITE" id="PS51192"/>
    </source>
</evidence>
<dbReference type="InterPro" id="IPR011335">
    <property type="entry name" value="Restrct_endonuc-II-like"/>
</dbReference>
<dbReference type="SMART" id="SM00891">
    <property type="entry name" value="ERCC4"/>
    <property type="match status" value="1"/>
</dbReference>
<dbReference type="InterPro" id="IPR041663">
    <property type="entry name" value="DisA/LigA_HHH"/>
</dbReference>
<evidence type="ECO:0000256" key="5">
    <source>
        <dbReference type="ARBA" id="ARBA00022840"/>
    </source>
</evidence>
<dbReference type="Pfam" id="PF00271">
    <property type="entry name" value="Helicase_C"/>
    <property type="match status" value="1"/>
</dbReference>
<dbReference type="Pfam" id="PF02732">
    <property type="entry name" value="ERCC4"/>
    <property type="match status" value="1"/>
</dbReference>
<evidence type="ECO:0000256" key="7">
    <source>
        <dbReference type="ARBA" id="ARBA00023204"/>
    </source>
</evidence>
<dbReference type="InterPro" id="IPR041755">
    <property type="entry name" value="Hef_ID"/>
</dbReference>
<dbReference type="GO" id="GO:0140097">
    <property type="term" value="F:catalytic activity, acting on DNA"/>
    <property type="evidence" value="ECO:0007669"/>
    <property type="project" value="UniProtKB-ARBA"/>
</dbReference>
<dbReference type="RefSeq" id="WP_088886013.1">
    <property type="nucleotide sequence ID" value="NZ_CP014855.1"/>
</dbReference>
<protein>
    <submittedName>
        <fullName evidence="11">DEAD/DEAH box helicase</fullName>
    </submittedName>
</protein>
<dbReference type="SUPFAM" id="SSF52980">
    <property type="entry name" value="Restriction endonuclease-like"/>
    <property type="match status" value="1"/>
</dbReference>
<dbReference type="EMBL" id="CP014855">
    <property type="protein sequence ID" value="ASJ01683.1"/>
    <property type="molecule type" value="Genomic_DNA"/>
</dbReference>
<dbReference type="InterPro" id="IPR006166">
    <property type="entry name" value="ERCC4_domain"/>
</dbReference>
<dbReference type="SUPFAM" id="SSF47781">
    <property type="entry name" value="RuvA domain 2-like"/>
    <property type="match status" value="1"/>
</dbReference>
<evidence type="ECO:0000256" key="8">
    <source>
        <dbReference type="SAM" id="MobiDB-lite"/>
    </source>
</evidence>
<keyword evidence="5" id="KW-0067">ATP-binding</keyword>
<evidence type="ECO:0000256" key="3">
    <source>
        <dbReference type="ARBA" id="ARBA00022801"/>
    </source>
</evidence>
<dbReference type="InterPro" id="IPR003583">
    <property type="entry name" value="Hlx-hairpin-Hlx_DNA-bd_motif"/>
</dbReference>
<evidence type="ECO:0000256" key="6">
    <source>
        <dbReference type="ARBA" id="ARBA00023125"/>
    </source>
</evidence>
<dbReference type="PROSITE" id="PS51194">
    <property type="entry name" value="HELICASE_CTER"/>
    <property type="match status" value="1"/>
</dbReference>
<dbReference type="GO" id="GO:0016787">
    <property type="term" value="F:hydrolase activity"/>
    <property type="evidence" value="ECO:0007669"/>
    <property type="project" value="UniProtKB-KW"/>
</dbReference>
<dbReference type="KEGG" id="tgg:A3K92_02395"/>
<dbReference type="AlphaFoldDB" id="A0A2Z2M8L0"/>
<reference evidence="11 12" key="1">
    <citation type="submission" date="2016-03" db="EMBL/GenBank/DDBJ databases">
        <title>Complete genome sequence of Thermococcus gorgonarius.</title>
        <authorList>
            <person name="Oger P.M."/>
        </authorList>
    </citation>
    <scope>NUCLEOTIDE SEQUENCE [LARGE SCALE GENOMIC DNA]</scope>
    <source>
        <strain evidence="11 12">W-12</strain>
    </source>
</reference>
<dbReference type="InterPro" id="IPR027417">
    <property type="entry name" value="P-loop_NTPase"/>
</dbReference>
<feature type="compositionally biased region" description="Basic and acidic residues" evidence="8">
    <location>
        <begin position="540"/>
        <end position="571"/>
    </location>
</feature>
<keyword evidence="7" id="KW-0234">DNA repair</keyword>
<dbReference type="GO" id="GO:0006281">
    <property type="term" value="P:DNA repair"/>
    <property type="evidence" value="ECO:0007669"/>
    <property type="project" value="UniProtKB-KW"/>
</dbReference>
<dbReference type="OrthoDB" id="11644at2157"/>
<dbReference type="GO" id="GO:0004386">
    <property type="term" value="F:helicase activity"/>
    <property type="evidence" value="ECO:0007669"/>
    <property type="project" value="UniProtKB-KW"/>
</dbReference>
<dbReference type="Gene3D" id="1.20.1320.20">
    <property type="entry name" value="hef helicase domain"/>
    <property type="match status" value="1"/>
</dbReference>
<dbReference type="SMART" id="SM00490">
    <property type="entry name" value="HELICc"/>
    <property type="match status" value="1"/>
</dbReference>
<dbReference type="InterPro" id="IPR014001">
    <property type="entry name" value="Helicase_ATP-bd"/>
</dbReference>
<dbReference type="CDD" id="cd12089">
    <property type="entry name" value="Hef_ID"/>
    <property type="match status" value="1"/>
</dbReference>
<dbReference type="FunFam" id="3.40.50.300:FF:001992">
    <property type="entry name" value="ATP-dependent RNA helicase, putative"/>
    <property type="match status" value="1"/>
</dbReference>
<evidence type="ECO:0000259" key="10">
    <source>
        <dbReference type="PROSITE" id="PS51194"/>
    </source>
</evidence>
<sequence length="802" mass="91111">MSYLRRDLIEPRVYQEVIYAKCKERNCLVVLPTGLGKTLIAMLIADYRLSKYGGKALMLAPTKPLAVQHAESFRKLFNLPPEKINVLTGELSPEKRRKIWEESVVITATPQTIENDVLTGRISLEDVVLLVFDEAHRAVGNYSYVFIAKEYLKTARHPLVLGLTASPGSDEEKIREIVRNLGIEHIEIRTESSPDVKPYVQKIAFEWVRVDLPGIYKEVRSILREMLKESLKPLANAGLVSSASADIPKREVLQAGSRINQAVAKGDYSLGSLMKHQAKAMKLHHAIELLETQGLTALRAYLKKLREDRSKSSRELMEDPRMRKVIYLLVQAKELGLDHPKMEKLKELIRSQLEKKPDSKIIVFTNYRDTGRKIIEELRAMGISAERFIGQASRANDRGMSQREQKEILDRFSRGEFRVLVATSVGEEGLDVPEVDLVVFYEPVPSAIRSIQRRGRTGRHRPGKVVILIAKGTRDEAYYWSSRRKEKGMFEAIKKVARELEKSRPKEERVEIREKAPGSVEMSRGKITPLDAFLKPKRGEKKESPKASESKEEESPKAEKGKAEVEKPTEDAKELPIKPVFVRKPKGIVVYVDSRELRSGIPKLLKELGAEVEVRTLDVADYVVSEEVGIERKSANDFIQSIIDGRLFDQVERLKRAYEKPVIIIEGELYGIRNVHPNAIRGAITAVTLDWGVPILFSSGKEETAQFIYLIAKREQEERKKEVRLRSEKKALTLAERQRLIVEGLPNVSATLAKRLLKHFGNVERVFTATEEELKEVEGIGEKKAREIRKVITAPYVEEDKA</sequence>
<keyword evidence="2" id="KW-0227">DNA damage</keyword>
<dbReference type="PROSITE" id="PS51192">
    <property type="entry name" value="HELICASE_ATP_BIND_1"/>
    <property type="match status" value="1"/>
</dbReference>
<dbReference type="SMART" id="SM00487">
    <property type="entry name" value="DEXDc"/>
    <property type="match status" value="1"/>
</dbReference>
<dbReference type="Gene3D" id="1.10.150.20">
    <property type="entry name" value="5' to 3' exonuclease, C-terminal subdomain"/>
    <property type="match status" value="1"/>
</dbReference>
<dbReference type="CDD" id="cd18801">
    <property type="entry name" value="SF2_C_FANCM_Hef"/>
    <property type="match status" value="1"/>
</dbReference>
<gene>
    <name evidence="11" type="ORF">A3K92_02395</name>
</gene>
<dbReference type="GO" id="GO:0003677">
    <property type="term" value="F:DNA binding"/>
    <property type="evidence" value="ECO:0007669"/>
    <property type="project" value="UniProtKB-KW"/>
</dbReference>
<dbReference type="InterPro" id="IPR010994">
    <property type="entry name" value="RuvA_2-like"/>
</dbReference>
<dbReference type="GO" id="GO:0005524">
    <property type="term" value="F:ATP binding"/>
    <property type="evidence" value="ECO:0007669"/>
    <property type="project" value="UniProtKB-KW"/>
</dbReference>
<evidence type="ECO:0000256" key="4">
    <source>
        <dbReference type="ARBA" id="ARBA00022806"/>
    </source>
</evidence>
<dbReference type="PANTHER" id="PTHR14025">
    <property type="entry name" value="FANCONI ANEMIA GROUP M FANCM FAMILY MEMBER"/>
    <property type="match status" value="1"/>
</dbReference>